<dbReference type="InterPro" id="IPR011335">
    <property type="entry name" value="Restrct_endonuc-II-like"/>
</dbReference>
<organism evidence="2">
    <name type="scientific">uncultured Caudovirales phage</name>
    <dbReference type="NCBI Taxonomy" id="2100421"/>
    <lineage>
        <taxon>Viruses</taxon>
        <taxon>Duplodnaviria</taxon>
        <taxon>Heunggongvirae</taxon>
        <taxon>Uroviricota</taxon>
        <taxon>Caudoviricetes</taxon>
        <taxon>Peduoviridae</taxon>
        <taxon>Maltschvirus</taxon>
        <taxon>Maltschvirus maltsch</taxon>
    </lineage>
</organism>
<sequence>MDQRTDEWFASRLGKATASRIADIIAKTKTGPSASRENYAVQLVLERITQTKGESYSNAAMQWGTETEPLARQAYELKRGLFVDEVGFIDHPTIANSGASPDGLVGTDGLVEIKCPNSATHMETLVTRKIPQKYIPQMTWQMACTGRSWCDFVSFDPRFPENLQIFIERIEYDPTYVRMLELEVTQFLDEVEKKVEILRKMK</sequence>
<accession>A0A6J5L365</accession>
<name>A0A6J5L365_9CAUD</name>
<keyword evidence="2" id="KW-0255">Endonuclease</keyword>
<dbReference type="EMBL" id="LR796225">
    <property type="protein sequence ID" value="CAB4128012.1"/>
    <property type="molecule type" value="Genomic_DNA"/>
</dbReference>
<dbReference type="CDD" id="cd22343">
    <property type="entry name" value="PDDEXK_lambda_exonuclease-like"/>
    <property type="match status" value="1"/>
</dbReference>
<reference evidence="2" key="1">
    <citation type="submission" date="2020-04" db="EMBL/GenBank/DDBJ databases">
        <authorList>
            <person name="Chiriac C."/>
            <person name="Salcher M."/>
            <person name="Ghai R."/>
            <person name="Kavagutti S V."/>
        </authorList>
    </citation>
    <scope>NUCLEOTIDE SEQUENCE</scope>
</reference>
<dbReference type="Pfam" id="PF09588">
    <property type="entry name" value="YqaJ"/>
    <property type="match status" value="1"/>
</dbReference>
<dbReference type="Gene3D" id="3.90.320.10">
    <property type="match status" value="1"/>
</dbReference>
<keyword evidence="2" id="KW-0378">Hydrolase</keyword>
<dbReference type="InterPro" id="IPR011604">
    <property type="entry name" value="PDDEXK-like_dom_sf"/>
</dbReference>
<evidence type="ECO:0000259" key="1">
    <source>
        <dbReference type="Pfam" id="PF09588"/>
    </source>
</evidence>
<dbReference type="InterPro" id="IPR051703">
    <property type="entry name" value="NF-kappa-B_Signaling_Reg"/>
</dbReference>
<feature type="domain" description="YqaJ viral recombinase" evidence="1">
    <location>
        <begin position="7"/>
        <end position="147"/>
    </location>
</feature>
<dbReference type="PANTHER" id="PTHR46609:SF6">
    <property type="entry name" value="EXONUCLEASE, PHAGE-TYPE_RECB, C-TERMINAL DOMAIN-CONTAINING PROTEIN-RELATED"/>
    <property type="match status" value="1"/>
</dbReference>
<gene>
    <name evidence="2" type="ORF">UFOVP106_28</name>
</gene>
<dbReference type="NCBIfam" id="TIGR03033">
    <property type="entry name" value="phage_rel_nuc"/>
    <property type="match status" value="1"/>
</dbReference>
<dbReference type="GO" id="GO:0004519">
    <property type="term" value="F:endonuclease activity"/>
    <property type="evidence" value="ECO:0007669"/>
    <property type="project" value="UniProtKB-KW"/>
</dbReference>
<dbReference type="SUPFAM" id="SSF52980">
    <property type="entry name" value="Restriction endonuclease-like"/>
    <property type="match status" value="1"/>
</dbReference>
<dbReference type="InterPro" id="IPR019080">
    <property type="entry name" value="YqaJ_viral_recombinase"/>
</dbReference>
<proteinExistence type="predicted"/>
<dbReference type="InterPro" id="IPR017482">
    <property type="entry name" value="Lambda-type_endonuclease"/>
</dbReference>
<dbReference type="PANTHER" id="PTHR46609">
    <property type="entry name" value="EXONUCLEASE, PHAGE-TYPE/RECB, C-TERMINAL DOMAIN-CONTAINING PROTEIN"/>
    <property type="match status" value="1"/>
</dbReference>
<evidence type="ECO:0000313" key="2">
    <source>
        <dbReference type="EMBL" id="CAB4128012.1"/>
    </source>
</evidence>
<protein>
    <submittedName>
        <fullName evidence="2">Phage_rel_nuc, putative phage-type endonuclease</fullName>
    </submittedName>
</protein>
<keyword evidence="2" id="KW-0540">Nuclease</keyword>